<organism evidence="2 3">
    <name type="scientific">Halovivax asiaticus JCM 14624</name>
    <dbReference type="NCBI Taxonomy" id="1227490"/>
    <lineage>
        <taxon>Archaea</taxon>
        <taxon>Methanobacteriati</taxon>
        <taxon>Methanobacteriota</taxon>
        <taxon>Stenosarchaea group</taxon>
        <taxon>Halobacteria</taxon>
        <taxon>Halobacteriales</taxon>
        <taxon>Natrialbaceae</taxon>
        <taxon>Halovivax</taxon>
    </lineage>
</organism>
<sequence>MKHRGARILALARQAERDRRRCERDDWSASDPEQRYLREGAGQAIWLYVEGRTGGRFVQFSAAEYDALETAMNDWLACYARATGVDLDASFTLRTAAELLLETRNIHDVAALLIKNDDWSSARA</sequence>
<dbReference type="STRING" id="1227490.C479_15122"/>
<dbReference type="AlphaFoldDB" id="M0B885"/>
<evidence type="ECO:0000259" key="1">
    <source>
        <dbReference type="Pfam" id="PF26240"/>
    </source>
</evidence>
<name>M0B885_9EURY</name>
<dbReference type="InterPro" id="IPR058368">
    <property type="entry name" value="DUF8055"/>
</dbReference>
<dbReference type="EMBL" id="AOIQ01000023">
    <property type="protein sequence ID" value="ELZ07126.1"/>
    <property type="molecule type" value="Genomic_DNA"/>
</dbReference>
<comment type="caution">
    <text evidence="2">The sequence shown here is derived from an EMBL/GenBank/DDBJ whole genome shotgun (WGS) entry which is preliminary data.</text>
</comment>
<accession>M0B885</accession>
<evidence type="ECO:0000313" key="3">
    <source>
        <dbReference type="Proteomes" id="UP000011560"/>
    </source>
</evidence>
<keyword evidence="3" id="KW-1185">Reference proteome</keyword>
<protein>
    <recommendedName>
        <fullName evidence="1">DUF8055 domain-containing protein</fullName>
    </recommendedName>
</protein>
<feature type="domain" description="DUF8055" evidence="1">
    <location>
        <begin position="4"/>
        <end position="115"/>
    </location>
</feature>
<dbReference type="RefSeq" id="WP_007704470.1">
    <property type="nucleotide sequence ID" value="NZ_AOIQ01000023.1"/>
</dbReference>
<proteinExistence type="predicted"/>
<dbReference type="Proteomes" id="UP000011560">
    <property type="component" value="Unassembled WGS sequence"/>
</dbReference>
<dbReference type="Pfam" id="PF26240">
    <property type="entry name" value="DUF8055"/>
    <property type="match status" value="1"/>
</dbReference>
<gene>
    <name evidence="2" type="ORF">C479_15122</name>
</gene>
<evidence type="ECO:0000313" key="2">
    <source>
        <dbReference type="EMBL" id="ELZ07126.1"/>
    </source>
</evidence>
<reference evidence="2 3" key="1">
    <citation type="journal article" date="2014" name="PLoS Genet.">
        <title>Phylogenetically driven sequencing of extremely halophilic archaea reveals strategies for static and dynamic osmo-response.</title>
        <authorList>
            <person name="Becker E.A."/>
            <person name="Seitzer P.M."/>
            <person name="Tritt A."/>
            <person name="Larsen D."/>
            <person name="Krusor M."/>
            <person name="Yao A.I."/>
            <person name="Wu D."/>
            <person name="Madern D."/>
            <person name="Eisen J.A."/>
            <person name="Darling A.E."/>
            <person name="Facciotti M.T."/>
        </authorList>
    </citation>
    <scope>NUCLEOTIDE SEQUENCE [LARGE SCALE GENOMIC DNA]</scope>
    <source>
        <strain evidence="2 3">JCM 14624</strain>
    </source>
</reference>
<dbReference type="OrthoDB" id="339304at2157"/>